<dbReference type="EC" id="3.1.3.25" evidence="8"/>
<organism>
    <name type="scientific">Pediculus humanus subsp. corporis</name>
    <name type="common">Body louse</name>
    <dbReference type="NCBI Taxonomy" id="121224"/>
    <lineage>
        <taxon>Eukaryota</taxon>
        <taxon>Metazoa</taxon>
        <taxon>Ecdysozoa</taxon>
        <taxon>Arthropoda</taxon>
        <taxon>Hexapoda</taxon>
        <taxon>Insecta</taxon>
        <taxon>Pterygota</taxon>
        <taxon>Neoptera</taxon>
        <taxon>Paraneoptera</taxon>
        <taxon>Psocodea</taxon>
        <taxon>Troctomorpha</taxon>
        <taxon>Phthiraptera</taxon>
        <taxon>Anoplura</taxon>
        <taxon>Pediculidae</taxon>
        <taxon>Pediculus</taxon>
    </lineage>
</organism>
<dbReference type="FunFam" id="3.30.540.10:FF:000004">
    <property type="entry name" value="Inositol-1-monophosphatase"/>
    <property type="match status" value="1"/>
</dbReference>
<name>E0W1C9_PEDHC</name>
<evidence type="ECO:0000313" key="11">
    <source>
        <dbReference type="Proteomes" id="UP000009046"/>
    </source>
</evidence>
<dbReference type="CTD" id="8234957"/>
<comment type="similarity">
    <text evidence="3 8">Belongs to the inositol monophosphatase superfamily.</text>
</comment>
<dbReference type="KEGG" id="phu:Phum_PHUM574580"/>
<dbReference type="InterPro" id="IPR020550">
    <property type="entry name" value="Inositol_monophosphatase_CS"/>
</dbReference>
<dbReference type="Pfam" id="PF00459">
    <property type="entry name" value="Inositol_P"/>
    <property type="match status" value="1"/>
</dbReference>
<sequence length="276" mass="31004">MSAKEIKEYFEFVKTIILQAGEIVTEGFYKDDKNVEIKNESIFDLVTMYDKKVEELFTNNLKTRYPSHKIIGEETWPTGQEIKLTDEPTWIIDPIDGTTNYAKNIPLIGISVALAIKKNVVIGIVYNPILNQFYSAIKGEGSYYNGKRIYSTKNEDLQKSVVSNEISLASIPRLHERTMKRIKSLTKFDIFCNSFRSLGSAAITLCYLADGKIDVYFTDGLKCWDIAAGILILQEAGGCACCSNGEPYDMFSKTLVAAGNEALLKEIVKHLKECDD</sequence>
<accession>E0W1C9</accession>
<reference evidence="9" key="1">
    <citation type="submission" date="2007-04" db="EMBL/GenBank/DDBJ databases">
        <title>Annotation of Pediculus humanus corporis strain USDA.</title>
        <authorList>
            <person name="Kirkness E."/>
            <person name="Hannick L."/>
            <person name="Hass B."/>
            <person name="Bruggner R."/>
            <person name="Lawson D."/>
            <person name="Bidwell S."/>
            <person name="Joardar V."/>
            <person name="Caler E."/>
            <person name="Walenz B."/>
            <person name="Inman J."/>
            <person name="Schobel S."/>
            <person name="Galinsky K."/>
            <person name="Amedeo P."/>
            <person name="Strausberg R."/>
        </authorList>
    </citation>
    <scope>NUCLEOTIDE SEQUENCE</scope>
    <source>
        <strain evidence="9">USDA</strain>
    </source>
</reference>
<evidence type="ECO:0000256" key="1">
    <source>
        <dbReference type="ARBA" id="ARBA00001946"/>
    </source>
</evidence>
<dbReference type="Gene3D" id="3.30.540.10">
    <property type="entry name" value="Fructose-1,6-Bisphosphatase, subunit A, domain 1"/>
    <property type="match status" value="1"/>
</dbReference>
<dbReference type="PROSITE" id="PS00629">
    <property type="entry name" value="IMP_1"/>
    <property type="match status" value="1"/>
</dbReference>
<dbReference type="GeneID" id="8234957"/>
<dbReference type="GO" id="GO:0007165">
    <property type="term" value="P:signal transduction"/>
    <property type="evidence" value="ECO:0007669"/>
    <property type="project" value="TreeGrafter"/>
</dbReference>
<dbReference type="InterPro" id="IPR020583">
    <property type="entry name" value="Inositol_monoP_metal-BS"/>
</dbReference>
<dbReference type="RefSeq" id="XP_002432173.1">
    <property type="nucleotide sequence ID" value="XM_002432128.1"/>
</dbReference>
<evidence type="ECO:0000313" key="10">
    <source>
        <dbReference type="EnsemblMetazoa" id="PHUM574580-PA"/>
    </source>
</evidence>
<comment type="catalytic activity">
    <reaction evidence="8">
        <text>a myo-inositol phosphate + H2O = myo-inositol + phosphate</text>
        <dbReference type="Rhea" id="RHEA:24056"/>
        <dbReference type="ChEBI" id="CHEBI:15377"/>
        <dbReference type="ChEBI" id="CHEBI:17268"/>
        <dbReference type="ChEBI" id="CHEBI:43474"/>
        <dbReference type="ChEBI" id="CHEBI:84139"/>
        <dbReference type="EC" id="3.1.3.25"/>
    </reaction>
</comment>
<comment type="cofactor">
    <cofactor evidence="1 7 8">
        <name>Mg(2+)</name>
        <dbReference type="ChEBI" id="CHEBI:18420"/>
    </cofactor>
</comment>
<dbReference type="PRINTS" id="PR00377">
    <property type="entry name" value="IMPHPHTASES"/>
</dbReference>
<dbReference type="InterPro" id="IPR033942">
    <property type="entry name" value="IMPase"/>
</dbReference>
<evidence type="ECO:0000256" key="2">
    <source>
        <dbReference type="ARBA" id="ARBA00005152"/>
    </source>
</evidence>
<protein>
    <recommendedName>
        <fullName evidence="8">Inositol-1-monophosphatase</fullName>
        <ecNumber evidence="8">3.1.3.25</ecNumber>
    </recommendedName>
</protein>
<evidence type="ECO:0000256" key="5">
    <source>
        <dbReference type="ARBA" id="ARBA00022801"/>
    </source>
</evidence>
<dbReference type="Gene3D" id="3.40.190.80">
    <property type="match status" value="1"/>
</dbReference>
<evidence type="ECO:0000256" key="6">
    <source>
        <dbReference type="ARBA" id="ARBA00022842"/>
    </source>
</evidence>
<reference evidence="10" key="3">
    <citation type="submission" date="2020-05" db="UniProtKB">
        <authorList>
            <consortium name="EnsemblMetazoa"/>
        </authorList>
    </citation>
    <scope>IDENTIFICATION</scope>
    <source>
        <strain evidence="10">USDA</strain>
    </source>
</reference>
<dbReference type="Proteomes" id="UP000009046">
    <property type="component" value="Unassembled WGS sequence"/>
</dbReference>
<dbReference type="InterPro" id="IPR020552">
    <property type="entry name" value="Inositol_monoPase_Li-sen"/>
</dbReference>
<dbReference type="SUPFAM" id="SSF56655">
    <property type="entry name" value="Carbohydrate phosphatase"/>
    <property type="match status" value="1"/>
</dbReference>
<evidence type="ECO:0000313" key="9">
    <source>
        <dbReference type="EMBL" id="EEB19435.1"/>
    </source>
</evidence>
<dbReference type="EnsemblMetazoa" id="PHUM574580-RA">
    <property type="protein sequence ID" value="PHUM574580-PA"/>
    <property type="gene ID" value="PHUM574580"/>
</dbReference>
<keyword evidence="6 7" id="KW-0460">Magnesium</keyword>
<evidence type="ECO:0000256" key="4">
    <source>
        <dbReference type="ARBA" id="ARBA00022723"/>
    </source>
</evidence>
<dbReference type="PRINTS" id="PR00378">
    <property type="entry name" value="LIIMPHPHTASE"/>
</dbReference>
<feature type="binding site" evidence="7">
    <location>
        <position position="95"/>
    </location>
    <ligand>
        <name>Mg(2+)</name>
        <dbReference type="ChEBI" id="CHEBI:18420"/>
        <label>1</label>
        <note>catalytic</note>
    </ligand>
</feature>
<gene>
    <name evidence="10" type="primary">8234957</name>
    <name evidence="9" type="ORF">Phum_PHUM574580</name>
</gene>
<dbReference type="GO" id="GO:0008934">
    <property type="term" value="F:inositol monophosphate 1-phosphatase activity"/>
    <property type="evidence" value="ECO:0007669"/>
    <property type="project" value="InterPro"/>
</dbReference>
<dbReference type="VEuPathDB" id="VectorBase:PHUM574580"/>
<dbReference type="PANTHER" id="PTHR20854">
    <property type="entry name" value="INOSITOL MONOPHOSPHATASE"/>
    <property type="match status" value="1"/>
</dbReference>
<reference evidence="9" key="2">
    <citation type="submission" date="2007-04" db="EMBL/GenBank/DDBJ databases">
        <title>The genome of the human body louse.</title>
        <authorList>
            <consortium name="The Human Body Louse Genome Consortium"/>
            <person name="Kirkness E."/>
            <person name="Walenz B."/>
            <person name="Hass B."/>
            <person name="Bruggner R."/>
            <person name="Strausberg R."/>
        </authorList>
    </citation>
    <scope>NUCLEOTIDE SEQUENCE</scope>
    <source>
        <strain evidence="9">USDA</strain>
    </source>
</reference>
<dbReference type="FunFam" id="3.40.190.80:FF:000002">
    <property type="entry name" value="Inositol-1-monophosphatase"/>
    <property type="match status" value="1"/>
</dbReference>
<feature type="binding site" evidence="7">
    <location>
        <position position="225"/>
    </location>
    <ligand>
        <name>Mg(2+)</name>
        <dbReference type="ChEBI" id="CHEBI:18420"/>
        <label>1</label>
        <note>catalytic</note>
    </ligand>
</feature>
<comment type="pathway">
    <text evidence="2 8">Polyol metabolism; myo-inositol biosynthesis; myo-inositol from D-glucose 6-phosphate: step 2/2.</text>
</comment>
<dbReference type="CDD" id="cd01639">
    <property type="entry name" value="IMPase"/>
    <property type="match status" value="1"/>
</dbReference>
<dbReference type="InParanoid" id="E0W1C9"/>
<dbReference type="STRING" id="121224.E0W1C9"/>
<dbReference type="PROSITE" id="PS00630">
    <property type="entry name" value="IMP_2"/>
    <property type="match status" value="1"/>
</dbReference>
<dbReference type="OMA" id="FNVMKPD"/>
<feature type="binding site" evidence="7">
    <location>
        <position position="93"/>
    </location>
    <ligand>
        <name>Mg(2+)</name>
        <dbReference type="ChEBI" id="CHEBI:18420"/>
        <label>2</label>
    </ligand>
</feature>
<dbReference type="UniPathway" id="UPA00823">
    <property type="reaction ID" value="UER00788"/>
</dbReference>
<dbReference type="EMBL" id="DS235869">
    <property type="protein sequence ID" value="EEB19435.1"/>
    <property type="molecule type" value="Genomic_DNA"/>
</dbReference>
<keyword evidence="11" id="KW-1185">Reference proteome</keyword>
<evidence type="ECO:0000256" key="3">
    <source>
        <dbReference type="ARBA" id="ARBA00009759"/>
    </source>
</evidence>
<evidence type="ECO:0000256" key="7">
    <source>
        <dbReference type="PIRSR" id="PIRSR600760-2"/>
    </source>
</evidence>
<dbReference type="AlphaFoldDB" id="E0W1C9"/>
<proteinExistence type="inferred from homology"/>
<dbReference type="eggNOG" id="KOG2951">
    <property type="taxonomic scope" value="Eukaryota"/>
</dbReference>
<dbReference type="EMBL" id="AAZO01006988">
    <property type="status" value="NOT_ANNOTATED_CDS"/>
    <property type="molecule type" value="Genomic_DNA"/>
</dbReference>
<keyword evidence="5 8" id="KW-0378">Hydrolase</keyword>
<dbReference type="FunCoup" id="E0W1C9">
    <property type="interactions" value="193"/>
</dbReference>
<evidence type="ECO:0000256" key="8">
    <source>
        <dbReference type="RuleBase" id="RU364068"/>
    </source>
</evidence>
<keyword evidence="4 7" id="KW-0479">Metal-binding</keyword>
<dbReference type="GO" id="GO:0046854">
    <property type="term" value="P:phosphatidylinositol phosphate biosynthetic process"/>
    <property type="evidence" value="ECO:0007669"/>
    <property type="project" value="InterPro"/>
</dbReference>
<dbReference type="OrthoDB" id="10254945at2759"/>
<dbReference type="PANTHER" id="PTHR20854:SF25">
    <property type="entry name" value="INOSITOL-1-MONOPHOSPHATASE"/>
    <property type="match status" value="1"/>
</dbReference>
<feature type="binding site" evidence="7">
    <location>
        <position position="96"/>
    </location>
    <ligand>
        <name>Mg(2+)</name>
        <dbReference type="ChEBI" id="CHEBI:18420"/>
        <label>1</label>
        <note>catalytic</note>
    </ligand>
</feature>
<dbReference type="InterPro" id="IPR000760">
    <property type="entry name" value="Inositol_monophosphatase-like"/>
</dbReference>
<dbReference type="GO" id="GO:0046872">
    <property type="term" value="F:metal ion binding"/>
    <property type="evidence" value="ECO:0007669"/>
    <property type="project" value="UniProtKB-KW"/>
</dbReference>
<dbReference type="HOGENOM" id="CLU_044118_1_0_1"/>
<feature type="binding site" evidence="7">
    <location>
        <position position="73"/>
    </location>
    <ligand>
        <name>Mg(2+)</name>
        <dbReference type="ChEBI" id="CHEBI:18420"/>
        <label>1</label>
        <note>catalytic</note>
    </ligand>
</feature>
<dbReference type="GO" id="GO:0006021">
    <property type="term" value="P:inositol biosynthetic process"/>
    <property type="evidence" value="ECO:0007669"/>
    <property type="project" value="UniProtKB-UniPathway"/>
</dbReference>